<dbReference type="PROSITE" id="PS00226">
    <property type="entry name" value="IF_ROD_1"/>
    <property type="match status" value="3"/>
</dbReference>
<dbReference type="Gene3D" id="1.20.5.1160">
    <property type="entry name" value="Vasodilator-stimulated phosphoprotein"/>
    <property type="match status" value="3"/>
</dbReference>
<feature type="coiled-coil region" evidence="5">
    <location>
        <begin position="1208"/>
        <end position="1309"/>
    </location>
</feature>
<evidence type="ECO:0000256" key="1">
    <source>
        <dbReference type="ARBA" id="ARBA00022744"/>
    </source>
</evidence>
<evidence type="ECO:0000313" key="9">
    <source>
        <dbReference type="Proteomes" id="UP001488838"/>
    </source>
</evidence>
<dbReference type="SUPFAM" id="SSF64593">
    <property type="entry name" value="Intermediate filament protein, coiled coil region"/>
    <property type="match status" value="6"/>
</dbReference>
<accession>A0AAW0HU60</accession>
<dbReference type="FunFam" id="1.20.5.500:FF:000001">
    <property type="entry name" value="Type II keratin 23"/>
    <property type="match status" value="3"/>
</dbReference>
<dbReference type="PANTHER" id="PTHR23239">
    <property type="entry name" value="INTERMEDIATE FILAMENT"/>
    <property type="match status" value="1"/>
</dbReference>
<feature type="coiled-coil region" evidence="5">
    <location>
        <begin position="665"/>
        <end position="703"/>
    </location>
</feature>
<protein>
    <recommendedName>
        <fullName evidence="7">IF rod domain-containing protein</fullName>
    </recommendedName>
</protein>
<feature type="coiled-coil region" evidence="5">
    <location>
        <begin position="764"/>
        <end position="791"/>
    </location>
</feature>
<dbReference type="Proteomes" id="UP001488838">
    <property type="component" value="Unassembled WGS sequence"/>
</dbReference>
<proteinExistence type="inferred from homology"/>
<evidence type="ECO:0000256" key="2">
    <source>
        <dbReference type="ARBA" id="ARBA00022754"/>
    </source>
</evidence>
<feature type="compositionally biased region" description="Low complexity" evidence="6">
    <location>
        <begin position="1548"/>
        <end position="1669"/>
    </location>
</feature>
<keyword evidence="2 4" id="KW-0403">Intermediate filament</keyword>
<evidence type="ECO:0000256" key="3">
    <source>
        <dbReference type="ARBA" id="ARBA00023054"/>
    </source>
</evidence>
<name>A0AAW0HU60_MYOGA</name>
<feature type="compositionally biased region" description="Polar residues" evidence="6">
    <location>
        <begin position="1511"/>
        <end position="1520"/>
    </location>
</feature>
<dbReference type="InterPro" id="IPR018039">
    <property type="entry name" value="IF_conserved"/>
</dbReference>
<evidence type="ECO:0000256" key="4">
    <source>
        <dbReference type="RuleBase" id="RU000685"/>
    </source>
</evidence>
<dbReference type="FunFam" id="1.20.5.170:FF:000002">
    <property type="entry name" value="Type I keratin KA11"/>
    <property type="match status" value="3"/>
</dbReference>
<feature type="domain" description="IF rod" evidence="7">
    <location>
        <begin position="1013"/>
        <end position="1324"/>
    </location>
</feature>
<comment type="caution">
    <text evidence="8">The sequence shown here is derived from an EMBL/GenBank/DDBJ whole genome shotgun (WGS) entry which is preliminary data.</text>
</comment>
<dbReference type="Gene3D" id="1.20.5.500">
    <property type="entry name" value="Single helix bin"/>
    <property type="match status" value="3"/>
</dbReference>
<evidence type="ECO:0000313" key="8">
    <source>
        <dbReference type="EMBL" id="KAK7805666.1"/>
    </source>
</evidence>
<dbReference type="PROSITE" id="PS51842">
    <property type="entry name" value="IF_ROD_2"/>
    <property type="match status" value="3"/>
</dbReference>
<feature type="coiled-coil region" evidence="5">
    <location>
        <begin position="559"/>
        <end position="593"/>
    </location>
</feature>
<feature type="domain" description="IF rod" evidence="7">
    <location>
        <begin position="93"/>
        <end position="404"/>
    </location>
</feature>
<keyword evidence="3 5" id="KW-0175">Coiled coil</keyword>
<dbReference type="EMBL" id="JBBHLL010000333">
    <property type="protein sequence ID" value="KAK7805666.1"/>
    <property type="molecule type" value="Genomic_DNA"/>
</dbReference>
<organism evidence="8 9">
    <name type="scientific">Myodes glareolus</name>
    <name type="common">Bank vole</name>
    <name type="synonym">Clethrionomys glareolus</name>
    <dbReference type="NCBI Taxonomy" id="447135"/>
    <lineage>
        <taxon>Eukaryota</taxon>
        <taxon>Metazoa</taxon>
        <taxon>Chordata</taxon>
        <taxon>Craniata</taxon>
        <taxon>Vertebrata</taxon>
        <taxon>Euteleostomi</taxon>
        <taxon>Mammalia</taxon>
        <taxon>Eutheria</taxon>
        <taxon>Euarchontoglires</taxon>
        <taxon>Glires</taxon>
        <taxon>Rodentia</taxon>
        <taxon>Myomorpha</taxon>
        <taxon>Muroidea</taxon>
        <taxon>Cricetidae</taxon>
        <taxon>Arvicolinae</taxon>
        <taxon>Myodes</taxon>
    </lineage>
</organism>
<feature type="region of interest" description="Disordered" evidence="6">
    <location>
        <begin position="471"/>
        <end position="503"/>
    </location>
</feature>
<dbReference type="GO" id="GO:0045109">
    <property type="term" value="P:intermediate filament organization"/>
    <property type="evidence" value="ECO:0007669"/>
    <property type="project" value="TreeGrafter"/>
</dbReference>
<comment type="similarity">
    <text evidence="4">Belongs to the intermediate filament family.</text>
</comment>
<dbReference type="FunFam" id="1.20.5.1160:FF:000002">
    <property type="entry name" value="Type I keratin 10"/>
    <property type="match status" value="3"/>
</dbReference>
<dbReference type="GO" id="GO:0030280">
    <property type="term" value="F:structural constituent of skin epidermis"/>
    <property type="evidence" value="ECO:0007669"/>
    <property type="project" value="TreeGrafter"/>
</dbReference>
<dbReference type="PRINTS" id="PR01248">
    <property type="entry name" value="TYPE1KERATIN"/>
</dbReference>
<feature type="coiled-coil region" evidence="5">
    <location>
        <begin position="817"/>
        <end position="851"/>
    </location>
</feature>
<dbReference type="GO" id="GO:0005882">
    <property type="term" value="C:intermediate filament"/>
    <property type="evidence" value="ECO:0007669"/>
    <property type="project" value="UniProtKB-KW"/>
</dbReference>
<feature type="coiled-coil region" evidence="5">
    <location>
        <begin position="97"/>
        <end position="131"/>
    </location>
</feature>
<evidence type="ECO:0000259" key="7">
    <source>
        <dbReference type="PROSITE" id="PS51842"/>
    </source>
</evidence>
<keyword evidence="1" id="KW-0416">Keratin</keyword>
<feature type="compositionally biased region" description="Polar residues" evidence="6">
    <location>
        <begin position="1535"/>
        <end position="1547"/>
    </location>
</feature>
<feature type="coiled-coil region" evidence="5">
    <location>
        <begin position="302"/>
        <end position="389"/>
    </location>
</feature>
<feature type="coiled-coil region" evidence="5">
    <location>
        <begin position="1010"/>
        <end position="1051"/>
    </location>
</feature>
<dbReference type="Gene3D" id="1.20.5.170">
    <property type="match status" value="3"/>
</dbReference>
<evidence type="ECO:0000256" key="6">
    <source>
        <dbReference type="SAM" id="MobiDB-lite"/>
    </source>
</evidence>
<evidence type="ECO:0000256" key="5">
    <source>
        <dbReference type="SAM" id="Coils"/>
    </source>
</evidence>
<reference evidence="8 9" key="1">
    <citation type="journal article" date="2023" name="bioRxiv">
        <title>Conserved and derived expression patterns and positive selection on dental genes reveal complex evolutionary context of ever-growing rodent molars.</title>
        <authorList>
            <person name="Calamari Z.T."/>
            <person name="Song A."/>
            <person name="Cohen E."/>
            <person name="Akter M."/>
            <person name="Roy R.D."/>
            <person name="Hallikas O."/>
            <person name="Christensen M.M."/>
            <person name="Li P."/>
            <person name="Marangoni P."/>
            <person name="Jernvall J."/>
            <person name="Klein O.D."/>
        </authorList>
    </citation>
    <scope>NUCLEOTIDE SEQUENCE [LARGE SCALE GENOMIC DNA]</scope>
    <source>
        <strain evidence="8">V071</strain>
    </source>
</reference>
<gene>
    <name evidence="8" type="ORF">U0070_009815</name>
</gene>
<keyword evidence="9" id="KW-1185">Reference proteome</keyword>
<feature type="domain" description="IF rod" evidence="7">
    <location>
        <begin position="555"/>
        <end position="866"/>
    </location>
</feature>
<feature type="compositionally biased region" description="Basic and acidic residues" evidence="6">
    <location>
        <begin position="1521"/>
        <end position="1533"/>
    </location>
</feature>
<feature type="coiled-coil region" evidence="5">
    <location>
        <begin position="1116"/>
        <end position="1161"/>
    </location>
</feature>
<dbReference type="SMART" id="SM01391">
    <property type="entry name" value="Filament"/>
    <property type="match status" value="3"/>
</dbReference>
<dbReference type="Pfam" id="PF00038">
    <property type="entry name" value="Filament"/>
    <property type="match status" value="3"/>
</dbReference>
<dbReference type="PANTHER" id="PTHR23239:SF204">
    <property type="entry name" value="KERATIN, TYPE I CUTICULAR HA6"/>
    <property type="match status" value="1"/>
</dbReference>
<dbReference type="InterPro" id="IPR039008">
    <property type="entry name" value="IF_rod_dom"/>
</dbReference>
<feature type="coiled-coil region" evidence="5">
    <location>
        <begin position="196"/>
        <end position="241"/>
    </location>
</feature>
<dbReference type="GO" id="GO:0030855">
    <property type="term" value="P:epithelial cell differentiation"/>
    <property type="evidence" value="ECO:0007669"/>
    <property type="project" value="TreeGrafter"/>
</dbReference>
<sequence>MATQICTPTFSTGSAKGLCGTSGSFSRMSSVHSMGSYRAPSLVGTVGSMSSFRTGFSGLGGCLPGSYLSSGCHSSGFVGNGGWFCEGSFNGNEKATMQVLNDRLANYLEKVRQLEQDNAQLECRIREWYECQVPYICPDYQSYFKTAEDLQQKILLTKSENARLVLQIDNAKLAADDFRTKYETELSLRQLVEADINGLRRILDELTLCKADLEAQVESLKEELLCLKRNHEEEVNALRSQLGDRLNVEVDAAPPVDLNKILDDMRCQYETLVENNRRDVEAWFNTQTEELNQQVLSSSEQLQCCQTEIIELRRTVNALEIELQAQQSMRNSLESTLAETEARYGSQLGQMQCLITNVEHQLAEIRCDLERQNHEYQVLLDVKARLESEIATYRRLLEGEDCKLPAHPCSTECKPAVRVPYVPPTPCAPTGPCTPVPQVSTQIRTITEEIRDGRVVSSREHVVPRALFSSGSLKSPSKSGGGSTRTSSMFSSSSCKLPSLSRGTRSFSVCSAGLGRNSYRVSSCLPALGFPSGGFSSSYGIGGGWFGEGILTGNEKETMQVLNDRLASYLEKVRQLEQENASLESRIREWCEQQVPYMCPDYQSYFRTMEELQKKTLCSKAENARLVVQIDNAKLAADDFRTKYETEVSLRQLVEADINGLRRILDDLTLCKADLEAQVESLKEELLCLKKNHEEEVNTLRCQLGDRLNVEVDAAPPVDLNRVLDEMRCQYETLVENNRRDAEDWYDTQTEELNQQVVSSSEQLQSCQADIIELRRTVNSLEIELQAQQSMRDALDSTLAETEARYGSQLAQMQCMIGSVESQLGEIRADLERQNQEYQVLLDVRARLECEINTYRGLLESFPATRVPQTTHPLSHASPAFLRSPAALEQPVQPAAPALSVFPAQGAGSERDRFRCCCVTSTLPVSLKRSSRPSSVCSSNMGSRPELCLGYVCQPLQGMPSICMPTTYRPASCLSKPYLSSSCQPSNRRPTNCISSSMGTYGLICEGSFNGNEKETMQFLNDRLANYLEKVRQLERENAELEGKIQDVYQAQVLTMCPDYQSYFQTIEELQQKVLCTKAENARMIVHIDNAKLAADDFRTKYETELALRQLVEADTNGLRRILDELTLNKADLEAQVESLKEELLCLKRNHEEEVGVLRQQLGDRLNIEVDAAPPVDLTRMLEEMRCQYETMVETNHRDVEEWFNMQMEELNKQVATSSEQLQSYQSDIIDLRRTVNTLEIELQAQHSLRDSLENTLGETEARYTSQLSQMQCMITNVESQLSDIRCDLERQNQEYKVLLDVKARLECEIDTYRGLLESEDSKLPCNPCSAPSGQPCAPSSGSACPALFVYLARPAFRVATEASVCGFPRDLSSEAQRLFTASLMTGLPLPSLLQSYLLSSQGRKVLFGDASGFLCFLGAYMFSVKLQIKLNAMALQIGISLSFMMYHYFKYYANAYPEGINAGKDGEETVGGLLQALLIRTVQKLNVLTTTASAFALSCPRLPDQKEPSRQTMGPSLSHFTDEQSKTQREGKICSQTHNQQGRMETNNSNNSNSSSNNNNSISNNNSNSNRSNNNNNSNNSNSTTNSSSSSSSNSNNNSNSNRSNNSNSNNSNNNSNSNNSNSSNNNSSINNNSNSNNSNNSSSNNNSNSNNSNSSNSSSSNNNNSNNTFSFRIPMQWFQLTN</sequence>
<dbReference type="InterPro" id="IPR002957">
    <property type="entry name" value="Keratin_I"/>
</dbReference>
<feature type="region of interest" description="Disordered" evidence="6">
    <location>
        <begin position="1502"/>
        <end position="1671"/>
    </location>
</feature>